<feature type="compositionally biased region" description="Gly residues" evidence="1">
    <location>
        <begin position="144"/>
        <end position="162"/>
    </location>
</feature>
<name>D1CIY2_THET1</name>
<feature type="compositionally biased region" description="Polar residues" evidence="1">
    <location>
        <begin position="165"/>
        <end position="180"/>
    </location>
</feature>
<dbReference type="STRING" id="525904.Tter_2818"/>
<reference evidence="3" key="1">
    <citation type="journal article" date="2010" name="Stand. Genomic Sci.">
        <title>Complete genome sequence of 'Thermobaculum terrenum' type strain (YNP1).</title>
        <authorList>
            <person name="Kiss H."/>
            <person name="Cleland D."/>
            <person name="Lapidus A."/>
            <person name="Lucas S."/>
            <person name="Glavina Del Rio T."/>
            <person name="Nolan M."/>
            <person name="Tice H."/>
            <person name="Han C."/>
            <person name="Goodwin L."/>
            <person name="Pitluck S."/>
            <person name="Liolios K."/>
            <person name="Ivanova N."/>
            <person name="Mavromatis K."/>
            <person name="Ovchinnikova G."/>
            <person name="Pati A."/>
            <person name="Chen A."/>
            <person name="Palaniappan K."/>
            <person name="Land M."/>
            <person name="Hauser L."/>
            <person name="Chang Y."/>
            <person name="Jeffries C."/>
            <person name="Lu M."/>
            <person name="Brettin T."/>
            <person name="Detter J."/>
            <person name="Goker M."/>
            <person name="Tindall B."/>
            <person name="Beck B."/>
            <person name="McDermott T."/>
            <person name="Woyke T."/>
            <person name="Bristow J."/>
            <person name="Eisen J."/>
            <person name="Markowitz V."/>
            <person name="Hugenholtz P."/>
            <person name="Kyrpides N."/>
            <person name="Klenk H."/>
            <person name="Cheng J."/>
        </authorList>
    </citation>
    <scope>NUCLEOTIDE SEQUENCE [LARGE SCALE GENOMIC DNA]</scope>
    <source>
        <strain evidence="3">ATCC BAA-798 / YNP1</strain>
    </source>
</reference>
<keyword evidence="3" id="KW-1185">Reference proteome</keyword>
<dbReference type="Proteomes" id="UP000000323">
    <property type="component" value="Chromosome 2"/>
</dbReference>
<accession>D1CIY2</accession>
<protein>
    <submittedName>
        <fullName evidence="2">Uncharacterized protein</fullName>
    </submittedName>
</protein>
<dbReference type="HOGENOM" id="CLU_1495523_0_0_0"/>
<organism evidence="2 3">
    <name type="scientific">Thermobaculum terrenum (strain ATCC BAA-798 / CCMEE 7001 / YNP1)</name>
    <dbReference type="NCBI Taxonomy" id="525904"/>
    <lineage>
        <taxon>Bacteria</taxon>
        <taxon>Bacillati</taxon>
        <taxon>Chloroflexota</taxon>
        <taxon>Chloroflexia</taxon>
        <taxon>Candidatus Thermobaculales</taxon>
        <taxon>Candidatus Thermobaculaceae</taxon>
        <taxon>Thermobaculum</taxon>
    </lineage>
</organism>
<dbReference type="AlphaFoldDB" id="D1CIY2"/>
<dbReference type="EMBL" id="CP001826">
    <property type="protein sequence ID" value="ACZ43702.1"/>
    <property type="molecule type" value="Genomic_DNA"/>
</dbReference>
<evidence type="ECO:0000256" key="1">
    <source>
        <dbReference type="SAM" id="MobiDB-lite"/>
    </source>
</evidence>
<evidence type="ECO:0000313" key="2">
    <source>
        <dbReference type="EMBL" id="ACZ43702.1"/>
    </source>
</evidence>
<feature type="compositionally biased region" description="Acidic residues" evidence="1">
    <location>
        <begin position="131"/>
        <end position="143"/>
    </location>
</feature>
<proteinExistence type="predicted"/>
<evidence type="ECO:0000313" key="3">
    <source>
        <dbReference type="Proteomes" id="UP000000323"/>
    </source>
</evidence>
<feature type="region of interest" description="Disordered" evidence="1">
    <location>
        <begin position="97"/>
        <end position="180"/>
    </location>
</feature>
<sequence length="180" mass="17837">MIVPGTKGLFPPVVPFRVTTELLGSPQEPKPPFFGFSSTYTVTPLILQEPSSSLSFVTHTLPVMVPCEQEASAESERLQAFPGEGLGLALGLGEGDGLGDGDGLGEGLTDGLGEGVTEGEGLGLALGEGDGLGDTEGLGDGDGEPLGLGDGGADPLGDGLGRGDTASTEGSLTPLTLGLT</sequence>
<feature type="compositionally biased region" description="Gly residues" evidence="1">
    <location>
        <begin position="97"/>
        <end position="130"/>
    </location>
</feature>
<dbReference type="KEGG" id="ttr:Tter_2818"/>
<gene>
    <name evidence="2" type="ordered locus">Tter_2818</name>
</gene>